<dbReference type="PROSITE" id="PS50158">
    <property type="entry name" value="ZF_CCHC"/>
    <property type="match status" value="2"/>
</dbReference>
<dbReference type="InterPro" id="IPR036875">
    <property type="entry name" value="Znf_CCHC_sf"/>
</dbReference>
<dbReference type="EMBL" id="LXQA010154727">
    <property type="protein sequence ID" value="MCI26687.1"/>
    <property type="molecule type" value="Genomic_DNA"/>
</dbReference>
<reference evidence="4 5" key="1">
    <citation type="journal article" date="2018" name="Front. Plant Sci.">
        <title>Red Clover (Trifolium pratense) and Zigzag Clover (T. medium) - A Picture of Genomic Similarities and Differences.</title>
        <authorList>
            <person name="Dluhosova J."/>
            <person name="Istvanek J."/>
            <person name="Nedelnik J."/>
            <person name="Repkova J."/>
        </authorList>
    </citation>
    <scope>NUCLEOTIDE SEQUENCE [LARGE SCALE GENOMIC DNA]</scope>
    <source>
        <strain evidence="5">cv. 10/8</strain>
        <tissue evidence="4">Leaf</tissue>
    </source>
</reference>
<comment type="caution">
    <text evidence="4">The sequence shown here is derived from an EMBL/GenBank/DDBJ whole genome shotgun (WGS) entry which is preliminary data.</text>
</comment>
<proteinExistence type="predicted"/>
<feature type="region of interest" description="Disordered" evidence="2">
    <location>
        <begin position="52"/>
        <end position="86"/>
    </location>
</feature>
<accession>A0A392QRR8</accession>
<name>A0A392QRR8_9FABA</name>
<dbReference type="SUPFAM" id="SSF57756">
    <property type="entry name" value="Retrovirus zinc finger-like domains"/>
    <property type="match status" value="1"/>
</dbReference>
<keyword evidence="1" id="KW-0863">Zinc-finger</keyword>
<dbReference type="SMART" id="SM00343">
    <property type="entry name" value="ZnF_C2HC"/>
    <property type="match status" value="3"/>
</dbReference>
<evidence type="ECO:0000256" key="2">
    <source>
        <dbReference type="SAM" id="MobiDB-lite"/>
    </source>
</evidence>
<dbReference type="AlphaFoldDB" id="A0A392QRR8"/>
<evidence type="ECO:0000256" key="1">
    <source>
        <dbReference type="PROSITE-ProRule" id="PRU00047"/>
    </source>
</evidence>
<dbReference type="GO" id="GO:0003676">
    <property type="term" value="F:nucleic acid binding"/>
    <property type="evidence" value="ECO:0007669"/>
    <property type="project" value="InterPro"/>
</dbReference>
<dbReference type="GO" id="GO:0008270">
    <property type="term" value="F:zinc ion binding"/>
    <property type="evidence" value="ECO:0007669"/>
    <property type="project" value="UniProtKB-KW"/>
</dbReference>
<dbReference type="Pfam" id="PF00098">
    <property type="entry name" value="zf-CCHC"/>
    <property type="match status" value="2"/>
</dbReference>
<evidence type="ECO:0000313" key="5">
    <source>
        <dbReference type="Proteomes" id="UP000265520"/>
    </source>
</evidence>
<dbReference type="InterPro" id="IPR001878">
    <property type="entry name" value="Znf_CCHC"/>
</dbReference>
<evidence type="ECO:0000313" key="4">
    <source>
        <dbReference type="EMBL" id="MCI26687.1"/>
    </source>
</evidence>
<dbReference type="Proteomes" id="UP000265520">
    <property type="component" value="Unassembled WGS sequence"/>
</dbReference>
<feature type="non-terminal residue" evidence="4">
    <location>
        <position position="1"/>
    </location>
</feature>
<protein>
    <submittedName>
        <fullName evidence="4">Cellular nucleic acid-binding protein</fullName>
    </submittedName>
</protein>
<feature type="domain" description="CCHC-type" evidence="3">
    <location>
        <begin position="90"/>
        <end position="105"/>
    </location>
</feature>
<keyword evidence="1" id="KW-0862">Zinc</keyword>
<dbReference type="Gene3D" id="4.10.60.10">
    <property type="entry name" value="Zinc finger, CCHC-type"/>
    <property type="match status" value="1"/>
</dbReference>
<feature type="non-terminal residue" evidence="4">
    <location>
        <position position="167"/>
    </location>
</feature>
<sequence length="167" mass="18660">PEAEYDKCVKFESGLRPDVKHFIGFSEIRDFPTLLNKSRICDEDGRAKTNYYKAVNDKKRKGQDRGKPYGDKNRKGGESSGGKKKNIGHCFRCGEMGHKISECPQKEDKCYSVRLGHRADVCREGVVCFNCGEADHKSPECKKPKKTIGKVFALSGGGADQVDNLIR</sequence>
<keyword evidence="1" id="KW-0479">Metal-binding</keyword>
<feature type="compositionally biased region" description="Basic and acidic residues" evidence="2">
    <location>
        <begin position="63"/>
        <end position="77"/>
    </location>
</feature>
<feature type="domain" description="CCHC-type" evidence="3">
    <location>
        <begin position="128"/>
        <end position="143"/>
    </location>
</feature>
<keyword evidence="5" id="KW-1185">Reference proteome</keyword>
<organism evidence="4 5">
    <name type="scientific">Trifolium medium</name>
    <dbReference type="NCBI Taxonomy" id="97028"/>
    <lineage>
        <taxon>Eukaryota</taxon>
        <taxon>Viridiplantae</taxon>
        <taxon>Streptophyta</taxon>
        <taxon>Embryophyta</taxon>
        <taxon>Tracheophyta</taxon>
        <taxon>Spermatophyta</taxon>
        <taxon>Magnoliopsida</taxon>
        <taxon>eudicotyledons</taxon>
        <taxon>Gunneridae</taxon>
        <taxon>Pentapetalae</taxon>
        <taxon>rosids</taxon>
        <taxon>fabids</taxon>
        <taxon>Fabales</taxon>
        <taxon>Fabaceae</taxon>
        <taxon>Papilionoideae</taxon>
        <taxon>50 kb inversion clade</taxon>
        <taxon>NPAAA clade</taxon>
        <taxon>Hologalegina</taxon>
        <taxon>IRL clade</taxon>
        <taxon>Trifolieae</taxon>
        <taxon>Trifolium</taxon>
    </lineage>
</organism>
<evidence type="ECO:0000259" key="3">
    <source>
        <dbReference type="PROSITE" id="PS50158"/>
    </source>
</evidence>